<dbReference type="Proteomes" id="UP000823388">
    <property type="component" value="Chromosome 8K"/>
</dbReference>
<keyword evidence="3" id="KW-1185">Reference proteome</keyword>
<reference evidence="2" key="1">
    <citation type="submission" date="2020-05" db="EMBL/GenBank/DDBJ databases">
        <title>WGS assembly of Panicum virgatum.</title>
        <authorList>
            <person name="Lovell J.T."/>
            <person name="Jenkins J."/>
            <person name="Shu S."/>
            <person name="Juenger T.E."/>
            <person name="Schmutz J."/>
        </authorList>
    </citation>
    <scope>NUCLEOTIDE SEQUENCE</scope>
    <source>
        <strain evidence="2">AP13</strain>
    </source>
</reference>
<evidence type="ECO:0000313" key="2">
    <source>
        <dbReference type="EMBL" id="KAG2561548.1"/>
    </source>
</evidence>
<feature type="region of interest" description="Disordered" evidence="1">
    <location>
        <begin position="27"/>
        <end position="101"/>
    </location>
</feature>
<protein>
    <submittedName>
        <fullName evidence="2">Uncharacterized protein</fullName>
    </submittedName>
</protein>
<feature type="compositionally biased region" description="Low complexity" evidence="1">
    <location>
        <begin position="67"/>
        <end position="76"/>
    </location>
</feature>
<organism evidence="2 3">
    <name type="scientific">Panicum virgatum</name>
    <name type="common">Blackwell switchgrass</name>
    <dbReference type="NCBI Taxonomy" id="38727"/>
    <lineage>
        <taxon>Eukaryota</taxon>
        <taxon>Viridiplantae</taxon>
        <taxon>Streptophyta</taxon>
        <taxon>Embryophyta</taxon>
        <taxon>Tracheophyta</taxon>
        <taxon>Spermatophyta</taxon>
        <taxon>Magnoliopsida</taxon>
        <taxon>Liliopsida</taxon>
        <taxon>Poales</taxon>
        <taxon>Poaceae</taxon>
        <taxon>PACMAD clade</taxon>
        <taxon>Panicoideae</taxon>
        <taxon>Panicodae</taxon>
        <taxon>Paniceae</taxon>
        <taxon>Panicinae</taxon>
        <taxon>Panicum</taxon>
        <taxon>Panicum sect. Hiantes</taxon>
    </lineage>
</organism>
<dbReference type="EMBL" id="CM029051">
    <property type="protein sequence ID" value="KAG2561548.1"/>
    <property type="molecule type" value="Genomic_DNA"/>
</dbReference>
<sequence>MATSPHQPLVLHVGVPLTNCCPALVQPSRHPQPPVWSRRHPNRSCAPSALRADRCPALVRPHHNPRRSCPASARSSLTAAQPSHGRIATPDARAPHRRAPR</sequence>
<accession>A0A8T0PKX4</accession>
<evidence type="ECO:0000313" key="3">
    <source>
        <dbReference type="Proteomes" id="UP000823388"/>
    </source>
</evidence>
<name>A0A8T0PKX4_PANVG</name>
<dbReference type="AlphaFoldDB" id="A0A8T0PKX4"/>
<evidence type="ECO:0000256" key="1">
    <source>
        <dbReference type="SAM" id="MobiDB-lite"/>
    </source>
</evidence>
<gene>
    <name evidence="2" type="ORF">PVAP13_8KG228401</name>
</gene>
<proteinExistence type="predicted"/>
<comment type="caution">
    <text evidence="2">The sequence shown here is derived from an EMBL/GenBank/DDBJ whole genome shotgun (WGS) entry which is preliminary data.</text>
</comment>